<evidence type="ECO:0000256" key="3">
    <source>
        <dbReference type="ARBA" id="ARBA00023180"/>
    </source>
</evidence>
<evidence type="ECO:0000256" key="4">
    <source>
        <dbReference type="SAM" id="MobiDB-lite"/>
    </source>
</evidence>
<evidence type="ECO:0000256" key="1">
    <source>
        <dbReference type="ARBA" id="ARBA00022729"/>
    </source>
</evidence>
<name>A0A8J3KWL8_9ACTN</name>
<dbReference type="AlphaFoldDB" id="A0A8J3KWL8"/>
<dbReference type="PANTHER" id="PTHR36220">
    <property type="entry name" value="UNNAMED PRODUCT"/>
    <property type="match status" value="1"/>
</dbReference>
<dbReference type="InterPro" id="IPR013519">
    <property type="entry name" value="Int_alpha_beta-p"/>
</dbReference>
<protein>
    <recommendedName>
        <fullName evidence="7">FG-GAP repeat protein</fullName>
    </recommendedName>
</protein>
<proteinExistence type="predicted"/>
<keyword evidence="3" id="KW-0325">Glycoprotein</keyword>
<dbReference type="EMBL" id="BONI01000025">
    <property type="protein sequence ID" value="GIG06599.1"/>
    <property type="molecule type" value="Genomic_DNA"/>
</dbReference>
<feature type="region of interest" description="Disordered" evidence="4">
    <location>
        <begin position="232"/>
        <end position="261"/>
    </location>
</feature>
<reference evidence="5 6" key="1">
    <citation type="submission" date="2021-01" db="EMBL/GenBank/DDBJ databases">
        <title>Whole genome shotgun sequence of Catellatospora coxensis NBRC 107359.</title>
        <authorList>
            <person name="Komaki H."/>
            <person name="Tamura T."/>
        </authorList>
    </citation>
    <scope>NUCLEOTIDE SEQUENCE [LARGE SCALE GENOMIC DNA]</scope>
    <source>
        <strain evidence="5 6">NBRC 107359</strain>
    </source>
</reference>
<gene>
    <name evidence="5" type="ORF">Cco03nite_32990</name>
</gene>
<dbReference type="Proteomes" id="UP000630887">
    <property type="component" value="Unassembled WGS sequence"/>
</dbReference>
<dbReference type="SUPFAM" id="SSF69318">
    <property type="entry name" value="Integrin alpha N-terminal domain"/>
    <property type="match status" value="1"/>
</dbReference>
<dbReference type="SMART" id="SM00191">
    <property type="entry name" value="Int_alpha"/>
    <property type="match status" value="4"/>
</dbReference>
<comment type="caution">
    <text evidence="5">The sequence shown here is derived from an EMBL/GenBank/DDBJ whole genome shotgun (WGS) entry which is preliminary data.</text>
</comment>
<keyword evidence="1" id="KW-0732">Signal</keyword>
<keyword evidence="2" id="KW-0677">Repeat</keyword>
<dbReference type="PROSITE" id="PS51470">
    <property type="entry name" value="FG_GAP"/>
    <property type="match status" value="1"/>
</dbReference>
<sequence length="1045" mass="107000">MVPASAEEPSAPSAPMVVESTDGDGVALLARAHADASAAARASGRRVQVDELTSETTEVWALPEGGFEATLSAGPVRVRRDGGWVPMDLTLVKDPVDGSIRTVADPYDTRFAGAQLAGSHVLAAFGKGDDRLSVGWDGALPEPVLQANKATYVDARPGVDLVVEATGTGLETFLVVKSPAAVNQVREVVFPVTGKNAASFERDPHGNAKIVNGSGRAVAEVPAPEMWDAARTPANQPARKSVVSSRASAVAQRARSQQAEPGLELRMTPDVAWMTDAATSWPVVIDPTINALTNSYDIYVMENDTTHNGGNSDMHFGHISTGTARAFIRWDSTVLVGASITSASLQLFNYYSGTCSPRSWQVWTTGSIPNGVLWDNQPLWVTNQSSSTATTGYDTSCGDGWVSVDALNFFQAAATAGDASADMGIRAGNETDSSYWKQVRANHADYLSFAPKATVTYNSYPTVGSRSTIPATACATGSGRPVINTVTPQLSAVISDVDAGASVKAEFEWWAVGGGAKIGSAVTGAAASGTAFSTTVPSGAFTEGGIYQWRVRGNDGTLNGNWSAYCEFQVMVLPPPVPGCASGVAGDFNGDGVRDVLIADPMATVNGDAEAGSVRIVNGADGATRAITEDDTEVIGDSEPGDRFGQTFAIYDANRDGCADVAVGVPFEDIGSIIDAGQVHLLFGSPSGLNKSASAPAILYEQGTNGVPGTKAANDNFGFSLAAGQTSTAEPFLVVGAPGDDVNGNNDAGVVHYFRGSVKVAFDQASGGGNVAEPDDRFGYALAATPYHIAASAPGEGKDVSTQFAGQVDVYSHTLTSGVPTKAGLVNQDSSGVSDAMEAGDTFGKSIAMAPFWPAGDSLLVVGVPGEDAVPGTDAGMIHEFRMSGTTVTQIASLNQETSGISGASEAGDLFGEKVLVVNTDPGVAPTAATLQVAVGVPGEDLGTVLDAGSIRVFAGGVGTITSDVVVERAATANLPGTPGVRELVGLSMGASATELYVSSPYANRAVWALPWSSLAVGTVAVSATWAPGAGGIPAGAVTFGTQVG</sequence>
<evidence type="ECO:0000313" key="5">
    <source>
        <dbReference type="EMBL" id="GIG06599.1"/>
    </source>
</evidence>
<keyword evidence="6" id="KW-1185">Reference proteome</keyword>
<evidence type="ECO:0000256" key="2">
    <source>
        <dbReference type="ARBA" id="ARBA00022737"/>
    </source>
</evidence>
<feature type="compositionally biased region" description="Low complexity" evidence="4">
    <location>
        <begin position="241"/>
        <end position="259"/>
    </location>
</feature>
<evidence type="ECO:0008006" key="7">
    <source>
        <dbReference type="Google" id="ProtNLM"/>
    </source>
</evidence>
<dbReference type="PANTHER" id="PTHR36220:SF1">
    <property type="entry name" value="GAMMA TUBULIN COMPLEX COMPONENT C-TERMINAL DOMAIN-CONTAINING PROTEIN"/>
    <property type="match status" value="1"/>
</dbReference>
<dbReference type="Gene3D" id="2.130.10.130">
    <property type="entry name" value="Integrin alpha, N-terminal"/>
    <property type="match status" value="1"/>
</dbReference>
<evidence type="ECO:0000313" key="6">
    <source>
        <dbReference type="Proteomes" id="UP000630887"/>
    </source>
</evidence>
<dbReference type="Pfam" id="PF01839">
    <property type="entry name" value="FG-GAP"/>
    <property type="match status" value="2"/>
</dbReference>
<organism evidence="5 6">
    <name type="scientific">Catellatospora coxensis</name>
    <dbReference type="NCBI Taxonomy" id="310354"/>
    <lineage>
        <taxon>Bacteria</taxon>
        <taxon>Bacillati</taxon>
        <taxon>Actinomycetota</taxon>
        <taxon>Actinomycetes</taxon>
        <taxon>Micromonosporales</taxon>
        <taxon>Micromonosporaceae</taxon>
        <taxon>Catellatospora</taxon>
    </lineage>
</organism>
<accession>A0A8J3KWL8</accession>
<dbReference type="InterPro" id="IPR013517">
    <property type="entry name" value="FG-GAP"/>
</dbReference>
<dbReference type="NCBIfam" id="NF033679">
    <property type="entry name" value="DNRLRE_dom"/>
    <property type="match status" value="1"/>
</dbReference>
<dbReference type="InterPro" id="IPR028994">
    <property type="entry name" value="Integrin_alpha_N"/>
</dbReference>